<sequence length="667" mass="72999">MAKKRQSSVIRRMYAGFAVLAVSLVATNTLNLKSSQDIHEQLEVVTSEALPLVSLSNEASVSLLAADKIFKDYLTSSNGAQSEQVLENFDVARQRFDTALNNLYQASSGQEGLENQLESLREIENRYFAEASVAIGNFQRQQTAKEEGVTAARQFQRMNTALALGMQDFVANNGSTTLKIISKTYFKKLQETETHTSDALASNKLADVEKAMNGNRRSVKQLNYSFRSLTSQLPELKEKFQKDIDAFTRDVSREGGVLDQHYAYLVATNELYTNIGNLAVEVDNAMGILDQFRGQAESVMSASIAQANDTFKNGVRQTIFIGALILAITVFIGWHIARSVRKPLSSTLNVLEAITEGDMTQRIEVKEHNEFGQLADHINTLASNLQGILRQLRDAAEEQAEVAAANQSTTQTAKAQLNEQRQQTTAVAAAMTQMEHSVQDVANSARHTMDKVMEVSDAATKGREIMTRNISTTHQLSSRLDDSVAVVSSLQEMTANIETILDVISNIADQTNLLALNAAIEAARAGEQGRGFAVVADEVRVLAKRTSDSTSEIEEMISKLQTQSSQAVLVMQECVEEMSSSVAQASDANSAMEEIEAIIMMISDMSSQIAQAASEQSTTSADIARNVEHISFIADSSYTAMQDVAGASERLDEQAVNQNELVHRFTV</sequence>
<reference evidence="11" key="1">
    <citation type="submission" date="2016-02" db="EMBL/GenBank/DDBJ databases">
        <authorList>
            <person name="Rodrigo-Torres Lidia"/>
            <person name="Arahal R.David."/>
        </authorList>
    </citation>
    <scope>NUCLEOTIDE SEQUENCE [LARGE SCALE GENOMIC DNA]</scope>
    <source>
        <strain evidence="11">CECT 9029</strain>
    </source>
</reference>
<dbReference type="FunFam" id="1.10.287.950:FF:000001">
    <property type="entry name" value="Methyl-accepting chemotaxis sensory transducer"/>
    <property type="match status" value="1"/>
</dbReference>
<evidence type="ECO:0000259" key="8">
    <source>
        <dbReference type="PROSITE" id="PS50192"/>
    </source>
</evidence>
<feature type="transmembrane region" description="Helical" evidence="6">
    <location>
        <begin position="319"/>
        <end position="337"/>
    </location>
</feature>
<keyword evidence="6" id="KW-1133">Transmembrane helix</keyword>
<dbReference type="CDD" id="cd11386">
    <property type="entry name" value="MCP_signal"/>
    <property type="match status" value="1"/>
</dbReference>
<dbReference type="InterPro" id="IPR004089">
    <property type="entry name" value="MCPsignal_dom"/>
</dbReference>
<evidence type="ECO:0000313" key="11">
    <source>
        <dbReference type="Proteomes" id="UP000071641"/>
    </source>
</evidence>
<dbReference type="Pfam" id="PF00015">
    <property type="entry name" value="MCPsignal"/>
    <property type="match status" value="1"/>
</dbReference>
<dbReference type="SUPFAM" id="SSF58104">
    <property type="entry name" value="Methyl-accepting chemotaxis protein (MCP) signaling domain"/>
    <property type="match status" value="1"/>
</dbReference>
<keyword evidence="6" id="KW-0812">Transmembrane</keyword>
<evidence type="ECO:0000256" key="4">
    <source>
        <dbReference type="ARBA" id="ARBA00029447"/>
    </source>
</evidence>
<keyword evidence="2" id="KW-1003">Cell membrane</keyword>
<dbReference type="Gene3D" id="6.10.340.10">
    <property type="match status" value="1"/>
</dbReference>
<evidence type="ECO:0000256" key="5">
    <source>
        <dbReference type="PROSITE-ProRule" id="PRU00284"/>
    </source>
</evidence>
<evidence type="ECO:0000256" key="2">
    <source>
        <dbReference type="ARBA" id="ARBA00022519"/>
    </source>
</evidence>
<dbReference type="SMART" id="SM00283">
    <property type="entry name" value="MA"/>
    <property type="match status" value="1"/>
</dbReference>
<dbReference type="STRING" id="1796497.GCE9029_00847"/>
<dbReference type="GO" id="GO:0005886">
    <property type="term" value="C:plasma membrane"/>
    <property type="evidence" value="ECO:0007669"/>
    <property type="project" value="UniProtKB-SubCell"/>
</dbReference>
<evidence type="ECO:0000256" key="1">
    <source>
        <dbReference type="ARBA" id="ARBA00004429"/>
    </source>
</evidence>
<dbReference type="PROSITE" id="PS50885">
    <property type="entry name" value="HAMP"/>
    <property type="match status" value="1"/>
</dbReference>
<name>A0A128EW88_9GAMM</name>
<dbReference type="SMART" id="SM00304">
    <property type="entry name" value="HAMP"/>
    <property type="match status" value="1"/>
</dbReference>
<dbReference type="Gene3D" id="1.10.287.950">
    <property type="entry name" value="Methyl-accepting chemotaxis protein"/>
    <property type="match status" value="1"/>
</dbReference>
<accession>A0A128EW88</accession>
<evidence type="ECO:0000256" key="3">
    <source>
        <dbReference type="ARBA" id="ARBA00023224"/>
    </source>
</evidence>
<dbReference type="RefSeq" id="WP_062661167.1">
    <property type="nucleotide sequence ID" value="NZ_FIZX01000001.1"/>
</dbReference>
<evidence type="ECO:0000259" key="7">
    <source>
        <dbReference type="PROSITE" id="PS50111"/>
    </source>
</evidence>
<keyword evidence="6" id="KW-0472">Membrane</keyword>
<protein>
    <submittedName>
        <fullName evidence="10">Methyl-accepting chemotaxis protein CtpH</fullName>
    </submittedName>
</protein>
<dbReference type="OrthoDB" id="9781845at2"/>
<keyword evidence="2" id="KW-0997">Cell inner membrane</keyword>
<dbReference type="GO" id="GO:0006935">
    <property type="term" value="P:chemotaxis"/>
    <property type="evidence" value="ECO:0007669"/>
    <property type="project" value="UniProtKB-ARBA"/>
</dbReference>
<feature type="domain" description="HAMP" evidence="9">
    <location>
        <begin position="338"/>
        <end position="390"/>
    </location>
</feature>
<proteinExistence type="inferred from homology"/>
<dbReference type="InterPro" id="IPR003660">
    <property type="entry name" value="HAMP_dom"/>
</dbReference>
<dbReference type="EMBL" id="FIZX01000001">
    <property type="protein sequence ID" value="CZF78460.1"/>
    <property type="molecule type" value="Genomic_DNA"/>
</dbReference>
<keyword evidence="11" id="KW-1185">Reference proteome</keyword>
<feature type="domain" description="T-SNARE coiled-coil homology" evidence="8">
    <location>
        <begin position="582"/>
        <end position="644"/>
    </location>
</feature>
<dbReference type="PANTHER" id="PTHR32089">
    <property type="entry name" value="METHYL-ACCEPTING CHEMOTAXIS PROTEIN MCPB"/>
    <property type="match status" value="1"/>
</dbReference>
<dbReference type="PROSITE" id="PS50192">
    <property type="entry name" value="T_SNARE"/>
    <property type="match status" value="1"/>
</dbReference>
<dbReference type="PROSITE" id="PS50111">
    <property type="entry name" value="CHEMOTAXIS_TRANSDUC_2"/>
    <property type="match status" value="1"/>
</dbReference>
<comment type="similarity">
    <text evidence="4">Belongs to the methyl-accepting chemotaxis (MCP) protein family.</text>
</comment>
<evidence type="ECO:0000259" key="9">
    <source>
        <dbReference type="PROSITE" id="PS50885"/>
    </source>
</evidence>
<dbReference type="InterPro" id="IPR000727">
    <property type="entry name" value="T_SNARE_dom"/>
</dbReference>
<organism evidence="10 11">
    <name type="scientific">Grimontia celer</name>
    <dbReference type="NCBI Taxonomy" id="1796497"/>
    <lineage>
        <taxon>Bacteria</taxon>
        <taxon>Pseudomonadati</taxon>
        <taxon>Pseudomonadota</taxon>
        <taxon>Gammaproteobacteria</taxon>
        <taxon>Vibrionales</taxon>
        <taxon>Vibrionaceae</taxon>
        <taxon>Grimontia</taxon>
    </lineage>
</organism>
<dbReference type="CDD" id="cd06225">
    <property type="entry name" value="HAMP"/>
    <property type="match status" value="1"/>
</dbReference>
<dbReference type="Proteomes" id="UP000071641">
    <property type="component" value="Unassembled WGS sequence"/>
</dbReference>
<feature type="domain" description="Methyl-accepting transducer" evidence="7">
    <location>
        <begin position="395"/>
        <end position="631"/>
    </location>
</feature>
<dbReference type="AlphaFoldDB" id="A0A128EW88"/>
<keyword evidence="3 5" id="KW-0807">Transducer</keyword>
<dbReference type="PANTHER" id="PTHR32089:SF70">
    <property type="entry name" value="ENERGY TAXIS MODULATING METHYL ACCEPTING SENSORY TRANSDUCER"/>
    <property type="match status" value="1"/>
</dbReference>
<comment type="subcellular location">
    <subcellularLocation>
        <location evidence="1">Cell inner membrane</location>
        <topology evidence="1">Multi-pass membrane protein</topology>
    </subcellularLocation>
</comment>
<gene>
    <name evidence="10" type="primary">ctpH_1</name>
    <name evidence="10" type="ORF">GCE9029_00847</name>
</gene>
<dbReference type="GO" id="GO:0007165">
    <property type="term" value="P:signal transduction"/>
    <property type="evidence" value="ECO:0007669"/>
    <property type="project" value="UniProtKB-KW"/>
</dbReference>
<evidence type="ECO:0000313" key="10">
    <source>
        <dbReference type="EMBL" id="CZF78460.1"/>
    </source>
</evidence>
<dbReference type="Pfam" id="PF00672">
    <property type="entry name" value="HAMP"/>
    <property type="match status" value="1"/>
</dbReference>
<evidence type="ECO:0000256" key="6">
    <source>
        <dbReference type="SAM" id="Phobius"/>
    </source>
</evidence>